<dbReference type="PROSITE" id="PS50949">
    <property type="entry name" value="HTH_GNTR"/>
    <property type="match status" value="1"/>
</dbReference>
<dbReference type="PANTHER" id="PTHR43537">
    <property type="entry name" value="TRANSCRIPTIONAL REGULATOR, GNTR FAMILY"/>
    <property type="match status" value="1"/>
</dbReference>
<dbReference type="InterPro" id="IPR008920">
    <property type="entry name" value="TF_FadR/GntR_C"/>
</dbReference>
<keyword evidence="2" id="KW-0238">DNA-binding</keyword>
<keyword evidence="6" id="KW-1185">Reference proteome</keyword>
<dbReference type="PANTHER" id="PTHR43537:SF45">
    <property type="entry name" value="GNTR FAMILY REGULATORY PROTEIN"/>
    <property type="match status" value="1"/>
</dbReference>
<dbReference type="InterPro" id="IPR000524">
    <property type="entry name" value="Tscrpt_reg_HTH_GntR"/>
</dbReference>
<protein>
    <submittedName>
        <fullName evidence="5">GntR family transcriptional regulator</fullName>
    </submittedName>
</protein>
<name>A0A2A9CYE9_9MICO</name>
<feature type="domain" description="HTH gntR-type" evidence="4">
    <location>
        <begin position="34"/>
        <end position="101"/>
    </location>
</feature>
<gene>
    <name evidence="5" type="ORF">ATL40_0150</name>
</gene>
<reference evidence="5 6" key="1">
    <citation type="submission" date="2017-10" db="EMBL/GenBank/DDBJ databases">
        <title>Sequencing the genomes of 1000 actinobacteria strains.</title>
        <authorList>
            <person name="Klenk H.-P."/>
        </authorList>
    </citation>
    <scope>NUCLEOTIDE SEQUENCE [LARGE SCALE GENOMIC DNA]</scope>
    <source>
        <strain evidence="5 6">DSM 21801</strain>
    </source>
</reference>
<evidence type="ECO:0000256" key="3">
    <source>
        <dbReference type="ARBA" id="ARBA00023163"/>
    </source>
</evidence>
<sequence>MVIVRSVVPEGPQMLACDNCGMPVPKSTGRTARRLVRDDVYDRLLEVILDGTLQPGERIVDSDIEAWLGASRTPVRDAIARLERKGLVEIVPQRYSRIALIDAAQVRHHLEVLEPLILLAVEKATAALTPQERAQAARLSERIAGAQPGRERVGAVRELLSLWIARYGNAHLREVVEDLSLLVVVHLVNHPEMATPESAASLVAAADAAAAGDPAAAVAAVSEAFRRIDDGVDALP</sequence>
<dbReference type="Gene3D" id="1.10.10.10">
    <property type="entry name" value="Winged helix-like DNA-binding domain superfamily/Winged helix DNA-binding domain"/>
    <property type="match status" value="1"/>
</dbReference>
<dbReference type="InterPro" id="IPR036388">
    <property type="entry name" value="WH-like_DNA-bd_sf"/>
</dbReference>
<dbReference type="SMART" id="SM00345">
    <property type="entry name" value="HTH_GNTR"/>
    <property type="match status" value="1"/>
</dbReference>
<dbReference type="GO" id="GO:0003700">
    <property type="term" value="F:DNA-binding transcription factor activity"/>
    <property type="evidence" value="ECO:0007669"/>
    <property type="project" value="InterPro"/>
</dbReference>
<dbReference type="SUPFAM" id="SSF46785">
    <property type="entry name" value="Winged helix' DNA-binding domain"/>
    <property type="match status" value="1"/>
</dbReference>
<dbReference type="OrthoDB" id="8680240at2"/>
<dbReference type="GO" id="GO:0003677">
    <property type="term" value="F:DNA binding"/>
    <property type="evidence" value="ECO:0007669"/>
    <property type="project" value="UniProtKB-KW"/>
</dbReference>
<evidence type="ECO:0000256" key="1">
    <source>
        <dbReference type="ARBA" id="ARBA00023015"/>
    </source>
</evidence>
<accession>A0A2A9CYE9</accession>
<evidence type="ECO:0000313" key="6">
    <source>
        <dbReference type="Proteomes" id="UP000224915"/>
    </source>
</evidence>
<evidence type="ECO:0000256" key="2">
    <source>
        <dbReference type="ARBA" id="ARBA00023125"/>
    </source>
</evidence>
<keyword evidence="1" id="KW-0805">Transcription regulation</keyword>
<dbReference type="AlphaFoldDB" id="A0A2A9CYE9"/>
<comment type="caution">
    <text evidence="5">The sequence shown here is derived from an EMBL/GenBank/DDBJ whole genome shotgun (WGS) entry which is preliminary data.</text>
</comment>
<dbReference type="Gene3D" id="1.20.120.530">
    <property type="entry name" value="GntR ligand-binding domain-like"/>
    <property type="match status" value="1"/>
</dbReference>
<evidence type="ECO:0000313" key="5">
    <source>
        <dbReference type="EMBL" id="PFG18609.1"/>
    </source>
</evidence>
<dbReference type="InterPro" id="IPR036390">
    <property type="entry name" value="WH_DNA-bd_sf"/>
</dbReference>
<dbReference type="Pfam" id="PF00392">
    <property type="entry name" value="GntR"/>
    <property type="match status" value="1"/>
</dbReference>
<dbReference type="EMBL" id="PDJD01000001">
    <property type="protein sequence ID" value="PFG18609.1"/>
    <property type="molecule type" value="Genomic_DNA"/>
</dbReference>
<evidence type="ECO:0000259" key="4">
    <source>
        <dbReference type="PROSITE" id="PS50949"/>
    </source>
</evidence>
<dbReference type="Proteomes" id="UP000224915">
    <property type="component" value="Unassembled WGS sequence"/>
</dbReference>
<proteinExistence type="predicted"/>
<keyword evidence="3" id="KW-0804">Transcription</keyword>
<organism evidence="5 6">
    <name type="scientific">Serinibacter salmoneus</name>
    <dbReference type="NCBI Taxonomy" id="556530"/>
    <lineage>
        <taxon>Bacteria</taxon>
        <taxon>Bacillati</taxon>
        <taxon>Actinomycetota</taxon>
        <taxon>Actinomycetes</taxon>
        <taxon>Micrococcales</taxon>
        <taxon>Beutenbergiaceae</taxon>
        <taxon>Serinibacter</taxon>
    </lineage>
</organism>